<name>A0ABV0NSX3_9TELE</name>
<organism evidence="1 2">
    <name type="scientific">Goodea atripinnis</name>
    <dbReference type="NCBI Taxonomy" id="208336"/>
    <lineage>
        <taxon>Eukaryota</taxon>
        <taxon>Metazoa</taxon>
        <taxon>Chordata</taxon>
        <taxon>Craniata</taxon>
        <taxon>Vertebrata</taxon>
        <taxon>Euteleostomi</taxon>
        <taxon>Actinopterygii</taxon>
        <taxon>Neopterygii</taxon>
        <taxon>Teleostei</taxon>
        <taxon>Neoteleostei</taxon>
        <taxon>Acanthomorphata</taxon>
        <taxon>Ovalentaria</taxon>
        <taxon>Atherinomorphae</taxon>
        <taxon>Cyprinodontiformes</taxon>
        <taxon>Goodeidae</taxon>
        <taxon>Goodea</taxon>
    </lineage>
</organism>
<protein>
    <submittedName>
        <fullName evidence="1">Uncharacterized protein</fullName>
    </submittedName>
</protein>
<evidence type="ECO:0000313" key="1">
    <source>
        <dbReference type="EMBL" id="MEQ2174499.1"/>
    </source>
</evidence>
<dbReference type="EMBL" id="JAHRIO010050438">
    <property type="protein sequence ID" value="MEQ2174499.1"/>
    <property type="molecule type" value="Genomic_DNA"/>
</dbReference>
<keyword evidence="2" id="KW-1185">Reference proteome</keyword>
<proteinExistence type="predicted"/>
<reference evidence="1 2" key="1">
    <citation type="submission" date="2021-06" db="EMBL/GenBank/DDBJ databases">
        <authorList>
            <person name="Palmer J.M."/>
        </authorList>
    </citation>
    <scope>NUCLEOTIDE SEQUENCE [LARGE SCALE GENOMIC DNA]</scope>
    <source>
        <strain evidence="1 2">GA_2019</strain>
        <tissue evidence="1">Muscle</tissue>
    </source>
</reference>
<sequence>MKTDAGRDECQENPAGKQIRTYMVWFLFPLQIKCSSHKALDLLLQLRSITCGQEIPCMSYWAPMSAGIIGLLQLHSSHLDPVSATSEFSTKRMTSCHPTVGDTAAYCPPGDVGNKQRLPEATNQCFMEEIQKVTATTQPLSYRLTKLTSKSRITSSLTTDGSLRPDFVLVLQLLEPPCWFWEGLTSSSVCFCFGPAL</sequence>
<dbReference type="Proteomes" id="UP001476798">
    <property type="component" value="Unassembled WGS sequence"/>
</dbReference>
<evidence type="ECO:0000313" key="2">
    <source>
        <dbReference type="Proteomes" id="UP001476798"/>
    </source>
</evidence>
<gene>
    <name evidence="1" type="ORF">GOODEAATRI_008618</name>
</gene>
<accession>A0ABV0NSX3</accession>
<comment type="caution">
    <text evidence="1">The sequence shown here is derived from an EMBL/GenBank/DDBJ whole genome shotgun (WGS) entry which is preliminary data.</text>
</comment>